<dbReference type="GeneID" id="8501630"/>
<sequence>MARPPEAIPGLPGTRLAGLFKTVQSLPKTEKQDGYSRDKPLVNVGVLLSPFMSFRLFDSNNNIFVSFVVLNTINSSKTYQPQPPAGADEFVQVFPQRLEAYIHNT</sequence>
<name>A0A179V1L6_BLAGS</name>
<gene>
    <name evidence="1" type="ORF">BDBG_08471</name>
</gene>
<accession>A0A179V1L6</accession>
<protein>
    <submittedName>
        <fullName evidence="1">Uncharacterized protein</fullName>
    </submittedName>
</protein>
<keyword evidence="2" id="KW-1185">Reference proteome</keyword>
<dbReference type="KEGG" id="bgh:BDBG_08471"/>
<evidence type="ECO:0000313" key="2">
    <source>
        <dbReference type="Proteomes" id="UP000002038"/>
    </source>
</evidence>
<dbReference type="AlphaFoldDB" id="A0A179V1L6"/>
<proteinExistence type="predicted"/>
<dbReference type="EMBL" id="GG657471">
    <property type="protein sequence ID" value="OAT13221.1"/>
    <property type="molecule type" value="Genomic_DNA"/>
</dbReference>
<dbReference type="Proteomes" id="UP000002038">
    <property type="component" value="Unassembled WGS sequence"/>
</dbReference>
<dbReference type="VEuPathDB" id="FungiDB:BDBG_08471"/>
<organism evidence="1 2">
    <name type="scientific">Blastomyces gilchristii (strain SLH14081)</name>
    <name type="common">Blastomyces dermatitidis</name>
    <dbReference type="NCBI Taxonomy" id="559298"/>
    <lineage>
        <taxon>Eukaryota</taxon>
        <taxon>Fungi</taxon>
        <taxon>Dikarya</taxon>
        <taxon>Ascomycota</taxon>
        <taxon>Pezizomycotina</taxon>
        <taxon>Eurotiomycetes</taxon>
        <taxon>Eurotiomycetidae</taxon>
        <taxon>Onygenales</taxon>
        <taxon>Ajellomycetaceae</taxon>
        <taxon>Blastomyces</taxon>
    </lineage>
</organism>
<reference evidence="2" key="1">
    <citation type="journal article" date="2015" name="PLoS Genet.">
        <title>The dynamic genome and transcriptome of the human fungal pathogen Blastomyces and close relative Emmonsia.</title>
        <authorList>
            <person name="Munoz J.F."/>
            <person name="Gauthier G.M."/>
            <person name="Desjardins C.A."/>
            <person name="Gallo J.E."/>
            <person name="Holder J."/>
            <person name="Sullivan T.D."/>
            <person name="Marty A.J."/>
            <person name="Carmen J.C."/>
            <person name="Chen Z."/>
            <person name="Ding L."/>
            <person name="Gujja S."/>
            <person name="Magrini V."/>
            <person name="Misas E."/>
            <person name="Mitreva M."/>
            <person name="Priest M."/>
            <person name="Saif S."/>
            <person name="Whiston E.A."/>
            <person name="Young S."/>
            <person name="Zeng Q."/>
            <person name="Goldman W.E."/>
            <person name="Mardis E.R."/>
            <person name="Taylor J.W."/>
            <person name="McEwen J.G."/>
            <person name="Clay O.K."/>
            <person name="Klein B.S."/>
            <person name="Cuomo C.A."/>
        </authorList>
    </citation>
    <scope>NUCLEOTIDE SEQUENCE [LARGE SCALE GENOMIC DNA]</scope>
    <source>
        <strain evidence="2">SLH14081</strain>
    </source>
</reference>
<evidence type="ECO:0000313" key="1">
    <source>
        <dbReference type="EMBL" id="OAT13221.1"/>
    </source>
</evidence>
<dbReference type="RefSeq" id="XP_002621099.1">
    <property type="nucleotide sequence ID" value="XM_002621053.2"/>
</dbReference>